<evidence type="ECO:0000256" key="3">
    <source>
        <dbReference type="PROSITE-ProRule" id="PRU00339"/>
    </source>
</evidence>
<dbReference type="InterPro" id="IPR019734">
    <property type="entry name" value="TPR_rpt"/>
</dbReference>
<keyword evidence="1" id="KW-0677">Repeat</keyword>
<accession>A0A1I2A5G7</accession>
<dbReference type="PROSITE" id="PS50005">
    <property type="entry name" value="TPR"/>
    <property type="match status" value="1"/>
</dbReference>
<evidence type="ECO:0000256" key="2">
    <source>
        <dbReference type="ARBA" id="ARBA00022803"/>
    </source>
</evidence>
<evidence type="ECO:0000256" key="1">
    <source>
        <dbReference type="ARBA" id="ARBA00022737"/>
    </source>
</evidence>
<dbReference type="PANTHER" id="PTHR44943">
    <property type="entry name" value="CELLULOSE SYNTHASE OPERON PROTEIN C"/>
    <property type="match status" value="1"/>
</dbReference>
<dbReference type="Pfam" id="PF13429">
    <property type="entry name" value="TPR_15"/>
    <property type="match status" value="1"/>
</dbReference>
<gene>
    <name evidence="4" type="ORF">SAMN04488541_100140</name>
</gene>
<dbReference type="InterPro" id="IPR011990">
    <property type="entry name" value="TPR-like_helical_dom_sf"/>
</dbReference>
<evidence type="ECO:0000313" key="5">
    <source>
        <dbReference type="Proteomes" id="UP000199513"/>
    </source>
</evidence>
<dbReference type="OrthoDB" id="791132at2"/>
<dbReference type="SMART" id="SM00028">
    <property type="entry name" value="TPR"/>
    <property type="match status" value="3"/>
</dbReference>
<dbReference type="SUPFAM" id="SSF48452">
    <property type="entry name" value="TPR-like"/>
    <property type="match status" value="1"/>
</dbReference>
<proteinExistence type="predicted"/>
<dbReference type="AlphaFoldDB" id="A0A1I2A5G7"/>
<dbReference type="Proteomes" id="UP000199513">
    <property type="component" value="Unassembled WGS sequence"/>
</dbReference>
<evidence type="ECO:0000313" key="4">
    <source>
        <dbReference type="EMBL" id="SFE39295.1"/>
    </source>
</evidence>
<sequence length="176" mass="20865">MRHDVSKYDDMFFQADQMIKDNQITQAVKTLEEIIEENPEYGRAYNHLGWIYETKYRSYEDAEECYKKALQYAPEYTPVYLNYAYLLSNQSRFSELEPLLDKALRVPGAYKPSIYNEYGIMYELMEKFDLAVEYYKKAIFSSTDNANIKTYQDSIERANQKKRMLEPPYHGGRAGE</sequence>
<reference evidence="4 5" key="1">
    <citation type="submission" date="2016-10" db="EMBL/GenBank/DDBJ databases">
        <authorList>
            <person name="de Groot N.N."/>
        </authorList>
    </citation>
    <scope>NUCLEOTIDE SEQUENCE [LARGE SCALE GENOMIC DNA]</scope>
    <source>
        <strain>GEY</strain>
        <strain evidence="5">DSM 9560</strain>
    </source>
</reference>
<dbReference type="RefSeq" id="WP_091538188.1">
    <property type="nucleotide sequence ID" value="NZ_FONY01000001.1"/>
</dbReference>
<keyword evidence="5" id="KW-1185">Reference proteome</keyword>
<dbReference type="PANTHER" id="PTHR44943:SF8">
    <property type="entry name" value="TPR REPEAT-CONTAINING PROTEIN MJ0263"/>
    <property type="match status" value="1"/>
</dbReference>
<feature type="repeat" description="TPR" evidence="3">
    <location>
        <begin position="112"/>
        <end position="145"/>
    </location>
</feature>
<name>A0A1I2A5G7_9BACT</name>
<dbReference type="EMBL" id="FONY01000001">
    <property type="protein sequence ID" value="SFE39295.1"/>
    <property type="molecule type" value="Genomic_DNA"/>
</dbReference>
<organism evidence="4 5">
    <name type="scientific">Thermoflexibacter ruber</name>
    <dbReference type="NCBI Taxonomy" id="1003"/>
    <lineage>
        <taxon>Bacteria</taxon>
        <taxon>Pseudomonadati</taxon>
        <taxon>Bacteroidota</taxon>
        <taxon>Cytophagia</taxon>
        <taxon>Cytophagales</taxon>
        <taxon>Thermoflexibacteraceae</taxon>
        <taxon>Thermoflexibacter</taxon>
    </lineage>
</organism>
<keyword evidence="2 3" id="KW-0802">TPR repeat</keyword>
<dbReference type="Gene3D" id="1.25.40.10">
    <property type="entry name" value="Tetratricopeptide repeat domain"/>
    <property type="match status" value="1"/>
</dbReference>
<dbReference type="InterPro" id="IPR051685">
    <property type="entry name" value="Ycf3/AcsC/BcsC/TPR_MFPF"/>
</dbReference>
<protein>
    <submittedName>
        <fullName evidence="4">Tetratricopeptide repeat-containing protein</fullName>
    </submittedName>
</protein>
<dbReference type="STRING" id="1003.SAMN04488541_100140"/>